<proteinExistence type="predicted"/>
<feature type="chain" id="PRO_5007727300" evidence="2">
    <location>
        <begin position="23"/>
        <end position="702"/>
    </location>
</feature>
<reference evidence="4 5" key="1">
    <citation type="journal article" date="2013" name="PLoS ONE">
        <title>Predicting the Proteins of Angomonas deanei, Strigomonas culicis and Their Respective Endosymbionts Reveals New Aspects of the Trypanosomatidae Family.</title>
        <authorList>
            <person name="Motta M.C."/>
            <person name="Martins A.C."/>
            <person name="de Souza S.S."/>
            <person name="Catta-Preta C.M."/>
            <person name="Silva R."/>
            <person name="Klein C.C."/>
            <person name="de Almeida L.G."/>
            <person name="de Lima Cunha O."/>
            <person name="Ciapina L.P."/>
            <person name="Brocchi M."/>
            <person name="Colabardini A.C."/>
            <person name="de Araujo Lima B."/>
            <person name="Machado C.R."/>
            <person name="de Almeida Soares C.M."/>
            <person name="Probst C.M."/>
            <person name="de Menezes C.B."/>
            <person name="Thompson C.E."/>
            <person name="Bartholomeu D.C."/>
            <person name="Gradia D.F."/>
            <person name="Pavoni D.P."/>
            <person name="Grisard E.C."/>
            <person name="Fantinatti-Garboggini F."/>
            <person name="Marchini F.K."/>
            <person name="Rodrigues-Luiz G.F."/>
            <person name="Wagner G."/>
            <person name="Goldman G.H."/>
            <person name="Fietto J.L."/>
            <person name="Elias M.C."/>
            <person name="Goldman M.H."/>
            <person name="Sagot M.F."/>
            <person name="Pereira M."/>
            <person name="Stoco P.H."/>
            <person name="de Mendonca-Neto R.P."/>
            <person name="Teixeira S.M."/>
            <person name="Maciel T.E."/>
            <person name="de Oliveira Mendes T.A."/>
            <person name="Urmenyi T.P."/>
            <person name="de Souza W."/>
            <person name="Schenkman S."/>
            <person name="de Vasconcelos A.T."/>
        </authorList>
    </citation>
    <scope>NUCLEOTIDE SEQUENCE [LARGE SCALE GENOMIC DNA]</scope>
</reference>
<comment type="caution">
    <text evidence="4">The sequence shown here is derived from an EMBL/GenBank/DDBJ whole genome shotgun (WGS) entry which is preliminary data.</text>
</comment>
<protein>
    <submittedName>
        <fullName evidence="4">Uncharacterized protein</fullName>
    </submittedName>
</protein>
<evidence type="ECO:0000256" key="2">
    <source>
        <dbReference type="SAM" id="SignalP"/>
    </source>
</evidence>
<feature type="region of interest" description="Disordered" evidence="1">
    <location>
        <begin position="318"/>
        <end position="340"/>
    </location>
</feature>
<evidence type="ECO:0000256" key="1">
    <source>
        <dbReference type="SAM" id="MobiDB-lite"/>
    </source>
</evidence>
<evidence type="ECO:0000313" key="3">
    <source>
        <dbReference type="EMBL" id="EPY30708.1"/>
    </source>
</evidence>
<name>S9ULD0_9TRYP</name>
<evidence type="ECO:0000313" key="5">
    <source>
        <dbReference type="Proteomes" id="UP000015354"/>
    </source>
</evidence>
<gene>
    <name evidence="4" type="ORF">STCU_03358</name>
    <name evidence="3" type="ORF">STCU_03932</name>
</gene>
<organism evidence="4 5">
    <name type="scientific">Strigomonas culicis</name>
    <dbReference type="NCBI Taxonomy" id="28005"/>
    <lineage>
        <taxon>Eukaryota</taxon>
        <taxon>Discoba</taxon>
        <taxon>Euglenozoa</taxon>
        <taxon>Kinetoplastea</taxon>
        <taxon>Metakinetoplastina</taxon>
        <taxon>Trypanosomatida</taxon>
        <taxon>Trypanosomatidae</taxon>
        <taxon>Strigomonadinae</taxon>
        <taxon>Strigomonas</taxon>
    </lineage>
</organism>
<evidence type="ECO:0000313" key="4">
    <source>
        <dbReference type="EMBL" id="EPY31632.1"/>
    </source>
</evidence>
<keyword evidence="2" id="KW-0732">Signal</keyword>
<dbReference type="EMBL" id="ATMH01003358">
    <property type="protein sequence ID" value="EPY31632.1"/>
    <property type="molecule type" value="Genomic_DNA"/>
</dbReference>
<accession>S9ULD0</accession>
<dbReference type="EMBL" id="ATMH01003932">
    <property type="protein sequence ID" value="EPY30708.1"/>
    <property type="molecule type" value="Genomic_DNA"/>
</dbReference>
<dbReference type="AlphaFoldDB" id="S9ULD0"/>
<keyword evidence="5" id="KW-1185">Reference proteome</keyword>
<feature type="signal peptide" evidence="2">
    <location>
        <begin position="1"/>
        <end position="22"/>
    </location>
</feature>
<reference evidence="4" key="2">
    <citation type="submission" date="2013-03" db="EMBL/GenBank/DDBJ databases">
        <authorList>
            <person name="Motta M.C.M."/>
            <person name="Martins A.C.A."/>
            <person name="Preta C.M.C.C."/>
            <person name="Silva R."/>
            <person name="de Souza S.S."/>
            <person name="Klein C.C."/>
            <person name="de Almeida L.G.P."/>
            <person name="Cunha O.L."/>
            <person name="Colabardini A.C."/>
            <person name="Lima B.A."/>
            <person name="Machado C.R."/>
            <person name="Soares C.M.A."/>
            <person name="de Menezes C.B.A."/>
            <person name="Bartolomeu D.C."/>
            <person name="Grisard E.C."/>
            <person name="Fantinatti-Garboggini F."/>
            <person name="Rodrigues-Luiz G.F."/>
            <person name="Wagner G."/>
            <person name="Goldman G.H."/>
            <person name="Fietto J.L.R."/>
            <person name="Ciapina L.P."/>
            <person name="Brocchi M."/>
            <person name="Elias M.C."/>
            <person name="Goldman M.H.S."/>
            <person name="Sagot M.-F."/>
            <person name="Pereira M."/>
            <person name="Stoco P.H."/>
            <person name="Teixeira S.M.R."/>
            <person name="de Mendonca-Neto R.P."/>
            <person name="Maciel T.E.F."/>
            <person name="Mendes T.A.O."/>
            <person name="Urmenyi T.P."/>
            <person name="Teixeira M.M.G."/>
            <person name="de Camargo E.F.P."/>
            <person name="de Sousa W."/>
            <person name="Schenkman S."/>
            <person name="de Vasconcelos A.T.R."/>
        </authorList>
    </citation>
    <scope>NUCLEOTIDE SEQUENCE</scope>
</reference>
<dbReference type="Proteomes" id="UP000015354">
    <property type="component" value="Unassembled WGS sequence"/>
</dbReference>
<sequence>MYLRLTCSFLFLVYILLRSVLEYKRNTAMHTITVLQAALERGGAVGERRNKLARSLHHRSLGDAEVLVQLLRRRGRPEALHAHVAVRVLLPAEGHVRLNRHDRDALGEHGEAVLVGLRVEELLAGHRDHAHAQLAELLRRLRRESDLRAARNEHHLRVLHVLQHVGALLGARDGGVRLRHGVLATEAQHGGAARVLDGGRPRAARLRLVARAEDEEVRHRAQRGDELDRLVRRAVLAEPDAVVRRDEDVAVVRQRREAQAAQRVPHEVQEGRSVRDEAAVRVNAVEEGRHAVLAHAEAEVAALVGRGREVDQLGRRGAREVARGEVRGPPDQGRDRRQQRGEAVLARLAGRDGLVIERQLRLPAGRQLVLHLRREGGRLGGELLPVALEGGVPRLLLLLALRRVAREGLVHLRLHVELERGVAAEARLHRRDVLLAERGAVHLLRALLLGAEADGARLDDHLGLSARRLRLCEGLAETVEVAVAVRDLDHVEAECLVLLLGLLREGEARFAVDADVVAVVHHDELLEGQVACQRQRLLRDALHKAAVAAEDVRPVVHEGQPRAVEGRGQVRLRRREAHRVGDALAERSGRHLHARCHEALRVARGLGVHLAELLEVLEAEVVPREVEQHVLQGAAVAVGQHEAVAVHPLRVLAVVLHHLRPQHGRNRGHAHRRARVAAVRRLNGVRGKAADAISNLFRRGHH</sequence>